<keyword evidence="3 5" id="KW-1133">Transmembrane helix</keyword>
<comment type="subcellular location">
    <subcellularLocation>
        <location evidence="1">Membrane</location>
        <topology evidence="1">Multi-pass membrane protein</topology>
    </subcellularLocation>
</comment>
<evidence type="ECO:0000256" key="1">
    <source>
        <dbReference type="ARBA" id="ARBA00004141"/>
    </source>
</evidence>
<feature type="transmembrane region" description="Helical" evidence="5">
    <location>
        <begin position="206"/>
        <end position="227"/>
    </location>
</feature>
<evidence type="ECO:0000313" key="7">
    <source>
        <dbReference type="Proteomes" id="UP001218188"/>
    </source>
</evidence>
<dbReference type="EMBL" id="JARJCM010000041">
    <property type="protein sequence ID" value="KAJ7036730.1"/>
    <property type="molecule type" value="Genomic_DNA"/>
</dbReference>
<protein>
    <submittedName>
        <fullName evidence="6">RTA1 like protein</fullName>
    </submittedName>
</protein>
<feature type="transmembrane region" description="Helical" evidence="5">
    <location>
        <begin position="156"/>
        <end position="180"/>
    </location>
</feature>
<gene>
    <name evidence="6" type="ORF">C8F04DRAFT_1094226</name>
</gene>
<comment type="caution">
    <text evidence="6">The sequence shown here is derived from an EMBL/GenBank/DDBJ whole genome shotgun (WGS) entry which is preliminary data.</text>
</comment>
<dbReference type="GO" id="GO:0005886">
    <property type="term" value="C:plasma membrane"/>
    <property type="evidence" value="ECO:0007669"/>
    <property type="project" value="TreeGrafter"/>
</dbReference>
<feature type="transmembrane region" description="Helical" evidence="5">
    <location>
        <begin position="120"/>
        <end position="144"/>
    </location>
</feature>
<dbReference type="GO" id="GO:0000324">
    <property type="term" value="C:fungal-type vacuole"/>
    <property type="evidence" value="ECO:0007669"/>
    <property type="project" value="TreeGrafter"/>
</dbReference>
<accession>A0AAD6T1E1</accession>
<name>A0AAD6T1E1_9AGAR</name>
<feature type="transmembrane region" description="Helical" evidence="5">
    <location>
        <begin position="43"/>
        <end position="67"/>
    </location>
</feature>
<organism evidence="6 7">
    <name type="scientific">Mycena alexandri</name>
    <dbReference type="NCBI Taxonomy" id="1745969"/>
    <lineage>
        <taxon>Eukaryota</taxon>
        <taxon>Fungi</taxon>
        <taxon>Dikarya</taxon>
        <taxon>Basidiomycota</taxon>
        <taxon>Agaricomycotina</taxon>
        <taxon>Agaricomycetes</taxon>
        <taxon>Agaricomycetidae</taxon>
        <taxon>Agaricales</taxon>
        <taxon>Marasmiineae</taxon>
        <taxon>Mycenaceae</taxon>
        <taxon>Mycena</taxon>
    </lineage>
</organism>
<keyword evidence="2 5" id="KW-0812">Transmembrane</keyword>
<reference evidence="6" key="1">
    <citation type="submission" date="2023-03" db="EMBL/GenBank/DDBJ databases">
        <title>Massive genome expansion in bonnet fungi (Mycena s.s.) driven by repeated elements and novel gene families across ecological guilds.</title>
        <authorList>
            <consortium name="Lawrence Berkeley National Laboratory"/>
            <person name="Harder C.B."/>
            <person name="Miyauchi S."/>
            <person name="Viragh M."/>
            <person name="Kuo A."/>
            <person name="Thoen E."/>
            <person name="Andreopoulos B."/>
            <person name="Lu D."/>
            <person name="Skrede I."/>
            <person name="Drula E."/>
            <person name="Henrissat B."/>
            <person name="Morin E."/>
            <person name="Kohler A."/>
            <person name="Barry K."/>
            <person name="LaButti K."/>
            <person name="Morin E."/>
            <person name="Salamov A."/>
            <person name="Lipzen A."/>
            <person name="Mereny Z."/>
            <person name="Hegedus B."/>
            <person name="Baldrian P."/>
            <person name="Stursova M."/>
            <person name="Weitz H."/>
            <person name="Taylor A."/>
            <person name="Grigoriev I.V."/>
            <person name="Nagy L.G."/>
            <person name="Martin F."/>
            <person name="Kauserud H."/>
        </authorList>
    </citation>
    <scope>NUCLEOTIDE SEQUENCE</scope>
    <source>
        <strain evidence="6">CBHHK200</strain>
    </source>
</reference>
<feature type="transmembrane region" description="Helical" evidence="5">
    <location>
        <begin position="242"/>
        <end position="262"/>
    </location>
</feature>
<keyword evidence="7" id="KW-1185">Reference proteome</keyword>
<proteinExistence type="predicted"/>
<evidence type="ECO:0000256" key="2">
    <source>
        <dbReference type="ARBA" id="ARBA00022692"/>
    </source>
</evidence>
<dbReference type="Proteomes" id="UP001218188">
    <property type="component" value="Unassembled WGS sequence"/>
</dbReference>
<feature type="transmembrane region" description="Helical" evidence="5">
    <location>
        <begin position="16"/>
        <end position="36"/>
    </location>
</feature>
<keyword evidence="4 5" id="KW-0472">Membrane</keyword>
<evidence type="ECO:0000313" key="6">
    <source>
        <dbReference type="EMBL" id="KAJ7036730.1"/>
    </source>
</evidence>
<dbReference type="AlphaFoldDB" id="A0AAD6T1E1"/>
<evidence type="ECO:0000256" key="3">
    <source>
        <dbReference type="ARBA" id="ARBA00022989"/>
    </source>
</evidence>
<dbReference type="PANTHER" id="PTHR31465">
    <property type="entry name" value="PROTEIN RTA1-RELATED"/>
    <property type="match status" value="1"/>
</dbReference>
<feature type="transmembrane region" description="Helical" evidence="5">
    <location>
        <begin position="79"/>
        <end position="99"/>
    </location>
</feature>
<sequence>MAPTVLRFSPYGYTPTEYVCVIFVALFALSTLLHVGQATRYRLWWLFPTAVLAGLLETIGWGGRLWSSTAPQRFEAYEIQIVCTIMGPTPLAAANFIILGRIINRLGPIYSRLSPKLYTILFLCCDIVSLVVQAIGGGMAAGAVNRRLNPAKGGNVMLGGIVFQMVTITVYVFCAGEFLVRYLKNRPIGSASAPATTPPLGRKMKILISALVFNTTCLFIRAVYRVIELSDGWSGRIIHTQVYFNVLDGTMITLAILTLNFAHPGVLLAAPQDKDTESEETVDVKA</sequence>
<evidence type="ECO:0000256" key="5">
    <source>
        <dbReference type="SAM" id="Phobius"/>
    </source>
</evidence>
<dbReference type="PANTHER" id="PTHR31465:SF9">
    <property type="entry name" value="SPHINGOID LONG-CHAIN BASE TRANSPORTER RSB1"/>
    <property type="match status" value="1"/>
</dbReference>
<evidence type="ECO:0000256" key="4">
    <source>
        <dbReference type="ARBA" id="ARBA00023136"/>
    </source>
</evidence>
<dbReference type="Pfam" id="PF04479">
    <property type="entry name" value="RTA1"/>
    <property type="match status" value="1"/>
</dbReference>
<dbReference type="InterPro" id="IPR007568">
    <property type="entry name" value="RTA1"/>
</dbReference>